<keyword evidence="1" id="KW-0812">Transmembrane</keyword>
<keyword evidence="1" id="KW-0472">Membrane</keyword>
<evidence type="ECO:0000313" key="2">
    <source>
        <dbReference type="EMBL" id="MBM7472931.1"/>
    </source>
</evidence>
<keyword evidence="3" id="KW-1185">Reference proteome</keyword>
<dbReference type="GO" id="GO:0016787">
    <property type="term" value="F:hydrolase activity"/>
    <property type="evidence" value="ECO:0007669"/>
    <property type="project" value="UniProtKB-KW"/>
</dbReference>
<name>A0ABS2L752_9MICO</name>
<proteinExistence type="predicted"/>
<dbReference type="RefSeq" id="WP_205110021.1">
    <property type="nucleotide sequence ID" value="NZ_BAAAHT010000008.1"/>
</dbReference>
<accession>A0ABS2L752</accession>
<organism evidence="2 3">
    <name type="scientific">Subtercola frigoramans</name>
    <dbReference type="NCBI Taxonomy" id="120298"/>
    <lineage>
        <taxon>Bacteria</taxon>
        <taxon>Bacillati</taxon>
        <taxon>Actinomycetota</taxon>
        <taxon>Actinomycetes</taxon>
        <taxon>Micrococcales</taxon>
        <taxon>Microbacteriaceae</taxon>
        <taxon>Subtercola</taxon>
    </lineage>
</organism>
<dbReference type="EMBL" id="JAFBBU010000001">
    <property type="protein sequence ID" value="MBM7472931.1"/>
    <property type="molecule type" value="Genomic_DNA"/>
</dbReference>
<comment type="caution">
    <text evidence="2">The sequence shown here is derived from an EMBL/GenBank/DDBJ whole genome shotgun (WGS) entry which is preliminary data.</text>
</comment>
<feature type="transmembrane region" description="Helical" evidence="1">
    <location>
        <begin position="12"/>
        <end position="35"/>
    </location>
</feature>
<keyword evidence="2" id="KW-0378">Hydrolase</keyword>
<gene>
    <name evidence="2" type="ORF">JOE66_002565</name>
</gene>
<evidence type="ECO:0000256" key="1">
    <source>
        <dbReference type="SAM" id="Phobius"/>
    </source>
</evidence>
<dbReference type="Proteomes" id="UP000776164">
    <property type="component" value="Unassembled WGS sequence"/>
</dbReference>
<reference evidence="2 3" key="1">
    <citation type="submission" date="2021-01" db="EMBL/GenBank/DDBJ databases">
        <title>Sequencing the genomes of 1000 actinobacteria strains.</title>
        <authorList>
            <person name="Klenk H.-P."/>
        </authorList>
    </citation>
    <scope>NUCLEOTIDE SEQUENCE [LARGE SCALE GENOMIC DNA]</scope>
    <source>
        <strain evidence="2 3">DSM 13057</strain>
    </source>
</reference>
<evidence type="ECO:0000313" key="3">
    <source>
        <dbReference type="Proteomes" id="UP000776164"/>
    </source>
</evidence>
<keyword evidence="1" id="KW-1133">Transmembrane helix</keyword>
<protein>
    <submittedName>
        <fullName evidence="2">Glycoside hydrolase/deacetylase ChbG (UPF0249 family)</fullName>
    </submittedName>
</protein>
<sequence>MSDELLKPRWSLPLWAVCVLLSLLSAGVLFLAAAVAPVPEHLHSHVSITVDGVPQVVPANVGIDEKTQVTLPLHTHEATGILHVESPIQRTFELGEFFAEWGIPLDSEGVGDFRQSSTESFMLTPTQYGATVAN</sequence>